<keyword evidence="5 8" id="KW-1133">Transmembrane helix</keyword>
<gene>
    <name evidence="10" type="ORF">CXG46_07425</name>
</gene>
<evidence type="ECO:0000256" key="1">
    <source>
        <dbReference type="ARBA" id="ARBA00004236"/>
    </source>
</evidence>
<evidence type="ECO:0000256" key="5">
    <source>
        <dbReference type="ARBA" id="ARBA00022989"/>
    </source>
</evidence>
<dbReference type="Proteomes" id="UP000233565">
    <property type="component" value="Unassembled WGS sequence"/>
</dbReference>
<keyword evidence="2" id="KW-1003">Cell membrane</keyword>
<accession>A0ABX4QY02</accession>
<evidence type="ECO:0000256" key="6">
    <source>
        <dbReference type="ARBA" id="ARBA00023118"/>
    </source>
</evidence>
<dbReference type="Pfam" id="PF18967">
    <property type="entry name" value="PycTM"/>
    <property type="match status" value="1"/>
</dbReference>
<evidence type="ECO:0000256" key="2">
    <source>
        <dbReference type="ARBA" id="ARBA00022475"/>
    </source>
</evidence>
<comment type="caution">
    <text evidence="10">The sequence shown here is derived from an EMBL/GenBank/DDBJ whole genome shotgun (WGS) entry which is preliminary data.</text>
</comment>
<keyword evidence="4" id="KW-0547">Nucleotide-binding</keyword>
<feature type="transmembrane region" description="Helical" evidence="8">
    <location>
        <begin position="46"/>
        <end position="72"/>
    </location>
</feature>
<name>A0ABX4QY02_9ACTN</name>
<proteinExistence type="predicted"/>
<evidence type="ECO:0000313" key="11">
    <source>
        <dbReference type="Proteomes" id="UP000233565"/>
    </source>
</evidence>
<reference evidence="10 11" key="1">
    <citation type="submission" date="2017-12" db="EMBL/GenBank/DDBJ databases">
        <title>Pharmacopeia of the Arctic Ocean.</title>
        <authorList>
            <person name="Collins E."/>
            <person name="Ducluzeau A.-L."/>
        </authorList>
    </citation>
    <scope>NUCLEOTIDE SEQUENCE [LARGE SCALE GENOMIC DNA]</scope>
    <source>
        <strain evidence="10 11">DSM 23325</strain>
    </source>
</reference>
<comment type="subcellular location">
    <subcellularLocation>
        <location evidence="1">Cell membrane</location>
    </subcellularLocation>
</comment>
<organism evidence="10 11">
    <name type="scientific">Nocardioides alpinus</name>
    <dbReference type="NCBI Taxonomy" id="748909"/>
    <lineage>
        <taxon>Bacteria</taxon>
        <taxon>Bacillati</taxon>
        <taxon>Actinomycetota</taxon>
        <taxon>Actinomycetes</taxon>
        <taxon>Propionibacteriales</taxon>
        <taxon>Nocardioidaceae</taxon>
        <taxon>Nocardioides</taxon>
    </lineage>
</organism>
<evidence type="ECO:0000256" key="8">
    <source>
        <dbReference type="SAM" id="Phobius"/>
    </source>
</evidence>
<evidence type="ECO:0000256" key="4">
    <source>
        <dbReference type="ARBA" id="ARBA00022741"/>
    </source>
</evidence>
<evidence type="ECO:0000256" key="3">
    <source>
        <dbReference type="ARBA" id="ARBA00022692"/>
    </source>
</evidence>
<feature type="domain" description="Pycsar effector protein" evidence="9">
    <location>
        <begin position="3"/>
        <end position="153"/>
    </location>
</feature>
<evidence type="ECO:0000259" key="9">
    <source>
        <dbReference type="Pfam" id="PF18967"/>
    </source>
</evidence>
<protein>
    <recommendedName>
        <fullName evidence="9">Pycsar effector protein domain-containing protein</fullName>
    </recommendedName>
</protein>
<keyword evidence="3 8" id="KW-0812">Transmembrane</keyword>
<sequence length="159" mass="16275">MNALSEIAQWVRFADTKAGLLAAGLGVILAGTVAQAATIVDAVASGGALGALTAVLFALWSASALTLVWFLMSAIGPRTSTSGPTINRFAWPSLPGIPVADLTQHVSGTTRDADAWRQVVDLSTVAASKYQACGRAVLAFMIVVVVTAAMVALAHVAVR</sequence>
<keyword evidence="6" id="KW-0051">Antiviral defense</keyword>
<dbReference type="InterPro" id="IPR043760">
    <property type="entry name" value="PycTM_dom"/>
</dbReference>
<keyword evidence="7 8" id="KW-0472">Membrane</keyword>
<feature type="transmembrane region" description="Helical" evidence="8">
    <location>
        <begin position="137"/>
        <end position="158"/>
    </location>
</feature>
<dbReference type="RefSeq" id="WP_091200469.1">
    <property type="nucleotide sequence ID" value="NZ_FOKC01000009.1"/>
</dbReference>
<evidence type="ECO:0000313" key="10">
    <source>
        <dbReference type="EMBL" id="PKH41704.1"/>
    </source>
</evidence>
<dbReference type="EMBL" id="PJBV01000014">
    <property type="protein sequence ID" value="PKH41704.1"/>
    <property type="molecule type" value="Genomic_DNA"/>
</dbReference>
<keyword evidence="11" id="KW-1185">Reference proteome</keyword>
<evidence type="ECO:0000256" key="7">
    <source>
        <dbReference type="ARBA" id="ARBA00023136"/>
    </source>
</evidence>